<organism evidence="2 3">
    <name type="scientific">Geodia barretti</name>
    <name type="common">Barrett's horny sponge</name>
    <dbReference type="NCBI Taxonomy" id="519541"/>
    <lineage>
        <taxon>Eukaryota</taxon>
        <taxon>Metazoa</taxon>
        <taxon>Porifera</taxon>
        <taxon>Demospongiae</taxon>
        <taxon>Heteroscleromorpha</taxon>
        <taxon>Tetractinellida</taxon>
        <taxon>Astrophorina</taxon>
        <taxon>Geodiidae</taxon>
        <taxon>Geodia</taxon>
    </lineage>
</organism>
<evidence type="ECO:0000256" key="1">
    <source>
        <dbReference type="SAM" id="MobiDB-lite"/>
    </source>
</evidence>
<keyword evidence="3" id="KW-1185">Reference proteome</keyword>
<gene>
    <name evidence="2" type="ORF">GBAR_LOCUS15293</name>
</gene>
<name>A0AA35SBY8_GEOBA</name>
<feature type="region of interest" description="Disordered" evidence="1">
    <location>
        <begin position="84"/>
        <end position="116"/>
    </location>
</feature>
<evidence type="ECO:0000313" key="2">
    <source>
        <dbReference type="EMBL" id="CAI8026644.1"/>
    </source>
</evidence>
<proteinExistence type="predicted"/>
<evidence type="ECO:0000313" key="3">
    <source>
        <dbReference type="Proteomes" id="UP001174909"/>
    </source>
</evidence>
<reference evidence="2" key="1">
    <citation type="submission" date="2023-03" db="EMBL/GenBank/DDBJ databases">
        <authorList>
            <person name="Steffen K."/>
            <person name="Cardenas P."/>
        </authorList>
    </citation>
    <scope>NUCLEOTIDE SEQUENCE</scope>
</reference>
<dbReference type="EMBL" id="CASHTH010002225">
    <property type="protein sequence ID" value="CAI8026644.1"/>
    <property type="molecule type" value="Genomic_DNA"/>
</dbReference>
<dbReference type="Proteomes" id="UP001174909">
    <property type="component" value="Unassembled WGS sequence"/>
</dbReference>
<accession>A0AA35SBY8</accession>
<sequence>MCHATRCIIAPPYIYGPHIRGRTNNRACVVHLSLTSTQSVVAGIQSLTRLLQTCRSHTKSERAPLESPEYVSLPSSHLACHMSLSNKTNGEEAAVSQEREEKGGEGRSRGRRSVKM</sequence>
<protein>
    <submittedName>
        <fullName evidence="2">Uncharacterized protein</fullName>
    </submittedName>
</protein>
<dbReference type="AlphaFoldDB" id="A0AA35SBY8"/>
<feature type="compositionally biased region" description="Basic and acidic residues" evidence="1">
    <location>
        <begin position="97"/>
        <end position="108"/>
    </location>
</feature>
<comment type="caution">
    <text evidence="2">The sequence shown here is derived from an EMBL/GenBank/DDBJ whole genome shotgun (WGS) entry which is preliminary data.</text>
</comment>